<organism evidence="1 2">
    <name type="scientific">Halomonas shengliensis</name>
    <dbReference type="NCBI Taxonomy" id="419597"/>
    <lineage>
        <taxon>Bacteria</taxon>
        <taxon>Pseudomonadati</taxon>
        <taxon>Pseudomonadota</taxon>
        <taxon>Gammaproteobacteria</taxon>
        <taxon>Oceanospirillales</taxon>
        <taxon>Halomonadaceae</taxon>
        <taxon>Halomonas</taxon>
    </lineage>
</organism>
<evidence type="ECO:0008006" key="3">
    <source>
        <dbReference type="Google" id="ProtNLM"/>
    </source>
</evidence>
<dbReference type="OrthoDB" id="8911262at2"/>
<dbReference type="Pfam" id="PF06945">
    <property type="entry name" value="DUF1289"/>
    <property type="match status" value="1"/>
</dbReference>
<dbReference type="EMBL" id="FNIV01000001">
    <property type="protein sequence ID" value="SDN58397.1"/>
    <property type="molecule type" value="Genomic_DNA"/>
</dbReference>
<sequence>MSKRRQDRPASPCVRICRVTPGGGRCEGCGRSLEEIAAWSRLDEDAREAVWQRLEAEGWPVTDDAPA</sequence>
<proteinExistence type="predicted"/>
<dbReference type="InterPro" id="IPR010710">
    <property type="entry name" value="DUF1289"/>
</dbReference>
<dbReference type="Proteomes" id="UP000199075">
    <property type="component" value="Unassembled WGS sequence"/>
</dbReference>
<dbReference type="AlphaFoldDB" id="A0A1H0CKH3"/>
<evidence type="ECO:0000313" key="2">
    <source>
        <dbReference type="Proteomes" id="UP000199075"/>
    </source>
</evidence>
<dbReference type="STRING" id="419597.SAMN04487957_10171"/>
<dbReference type="PANTHER" id="PTHR35175:SF2">
    <property type="entry name" value="DUF1289 DOMAIN-CONTAINING PROTEIN"/>
    <property type="match status" value="1"/>
</dbReference>
<dbReference type="PANTHER" id="PTHR35175">
    <property type="entry name" value="DUF1289 DOMAIN-CONTAINING PROTEIN"/>
    <property type="match status" value="1"/>
</dbReference>
<accession>A0A1H0CKH3</accession>
<dbReference type="RefSeq" id="WP_089676217.1">
    <property type="nucleotide sequence ID" value="NZ_FNIV01000001.1"/>
</dbReference>
<reference evidence="2" key="1">
    <citation type="submission" date="2016-10" db="EMBL/GenBank/DDBJ databases">
        <authorList>
            <person name="Varghese N."/>
            <person name="Submissions S."/>
        </authorList>
    </citation>
    <scope>NUCLEOTIDE SEQUENCE [LARGE SCALE GENOMIC DNA]</scope>
    <source>
        <strain evidence="2">CGMCC 1.6444</strain>
    </source>
</reference>
<name>A0A1H0CKH3_9GAMM</name>
<gene>
    <name evidence="1" type="ORF">SAMN04487957_10171</name>
</gene>
<keyword evidence="2" id="KW-1185">Reference proteome</keyword>
<evidence type="ECO:0000313" key="1">
    <source>
        <dbReference type="EMBL" id="SDN58397.1"/>
    </source>
</evidence>
<protein>
    <recommendedName>
        <fullName evidence="3">DUF1289 domain-containing protein</fullName>
    </recommendedName>
</protein>